<dbReference type="Proteomes" id="UP000187209">
    <property type="component" value="Unassembled WGS sequence"/>
</dbReference>
<evidence type="ECO:0000313" key="1">
    <source>
        <dbReference type="EMBL" id="OMJ76012.1"/>
    </source>
</evidence>
<accession>A0A1R2BGW9</accession>
<organism evidence="1 2">
    <name type="scientific">Stentor coeruleus</name>
    <dbReference type="NCBI Taxonomy" id="5963"/>
    <lineage>
        <taxon>Eukaryota</taxon>
        <taxon>Sar</taxon>
        <taxon>Alveolata</taxon>
        <taxon>Ciliophora</taxon>
        <taxon>Postciliodesmatophora</taxon>
        <taxon>Heterotrichea</taxon>
        <taxon>Heterotrichida</taxon>
        <taxon>Stentoridae</taxon>
        <taxon>Stentor</taxon>
    </lineage>
</organism>
<protein>
    <recommendedName>
        <fullName evidence="3">SH3 domain-containing protein</fullName>
    </recommendedName>
</protein>
<sequence>METQVAKVNTLLSLFQASLFTHMTSIAVDRTSNSYLGKIPDIKLDNLLVDDTEIEDKVESIHIEESVINVIDEEIPIVNPVVLMIQKHGEDVRKVSTVKNDMQKSVEKCRGIRKNPAVVETLELVFEEIGLVVKKNKYEDKPKVLQRLLASSEENMEKIVKPARFLIPEEPKVDIITASVYGEVISTAFSQGGDGFALHPGDLVCVLQILHDFGLVECKWQGLKGLFPQDKIKILTRPSDSLNSSISSILSKQFINPTNDTFSLNKSSKLLSRIGNKSVK</sequence>
<dbReference type="EMBL" id="MPUH01000657">
    <property type="protein sequence ID" value="OMJ76012.1"/>
    <property type="molecule type" value="Genomic_DNA"/>
</dbReference>
<dbReference type="AlphaFoldDB" id="A0A1R2BGW9"/>
<name>A0A1R2BGW9_9CILI</name>
<proteinExistence type="predicted"/>
<keyword evidence="2" id="KW-1185">Reference proteome</keyword>
<dbReference type="SUPFAM" id="SSF50044">
    <property type="entry name" value="SH3-domain"/>
    <property type="match status" value="1"/>
</dbReference>
<comment type="caution">
    <text evidence="1">The sequence shown here is derived from an EMBL/GenBank/DDBJ whole genome shotgun (WGS) entry which is preliminary data.</text>
</comment>
<evidence type="ECO:0008006" key="3">
    <source>
        <dbReference type="Google" id="ProtNLM"/>
    </source>
</evidence>
<dbReference type="InterPro" id="IPR036028">
    <property type="entry name" value="SH3-like_dom_sf"/>
</dbReference>
<evidence type="ECO:0000313" key="2">
    <source>
        <dbReference type="Proteomes" id="UP000187209"/>
    </source>
</evidence>
<reference evidence="1 2" key="1">
    <citation type="submission" date="2016-11" db="EMBL/GenBank/DDBJ databases">
        <title>The macronuclear genome of Stentor coeruleus: a giant cell with tiny introns.</title>
        <authorList>
            <person name="Slabodnick M."/>
            <person name="Ruby J.G."/>
            <person name="Reiff S.B."/>
            <person name="Swart E.C."/>
            <person name="Gosai S."/>
            <person name="Prabakaran S."/>
            <person name="Witkowska E."/>
            <person name="Larue G.E."/>
            <person name="Fisher S."/>
            <person name="Freeman R.M."/>
            <person name="Gunawardena J."/>
            <person name="Chu W."/>
            <person name="Stover N.A."/>
            <person name="Gregory B.D."/>
            <person name="Nowacki M."/>
            <person name="Derisi J."/>
            <person name="Roy S.W."/>
            <person name="Marshall W.F."/>
            <person name="Sood P."/>
        </authorList>
    </citation>
    <scope>NUCLEOTIDE SEQUENCE [LARGE SCALE GENOMIC DNA]</scope>
    <source>
        <strain evidence="1">WM001</strain>
    </source>
</reference>
<gene>
    <name evidence="1" type="ORF">SteCoe_24727</name>
</gene>
<dbReference type="OrthoDB" id="10581520at2759"/>